<keyword evidence="3" id="KW-1185">Reference proteome</keyword>
<dbReference type="EMBL" id="JBEPIJ010000004">
    <property type="protein sequence ID" value="MES0873377.1"/>
    <property type="molecule type" value="Genomic_DNA"/>
</dbReference>
<organism evidence="2 3">
    <name type="scientific">Sinimarinibacterium thermocellulolyticum</name>
    <dbReference type="NCBI Taxonomy" id="3170016"/>
    <lineage>
        <taxon>Bacteria</taxon>
        <taxon>Pseudomonadati</taxon>
        <taxon>Pseudomonadota</taxon>
        <taxon>Gammaproteobacteria</taxon>
        <taxon>Nevskiales</taxon>
        <taxon>Nevskiaceae</taxon>
        <taxon>Sinimarinibacterium</taxon>
    </lineage>
</organism>
<sequence>MSTAPLSPRGPRSAVLDQIAQALAGLEFGAVEITVHQGRIVQIERREKVRLESERHARPTEQHVS</sequence>
<accession>A0ABV2A843</accession>
<name>A0ABV2A843_9GAMM</name>
<dbReference type="InterPro" id="IPR018743">
    <property type="entry name" value="DUF2292"/>
</dbReference>
<dbReference type="Pfam" id="PF10055">
    <property type="entry name" value="DUF2292"/>
    <property type="match status" value="1"/>
</dbReference>
<dbReference type="Proteomes" id="UP001465331">
    <property type="component" value="Unassembled WGS sequence"/>
</dbReference>
<reference evidence="2 3" key="1">
    <citation type="submission" date="2024-06" db="EMBL/GenBank/DDBJ databases">
        <authorList>
            <person name="Li Z."/>
            <person name="Jiang Y."/>
        </authorList>
    </citation>
    <scope>NUCLEOTIDE SEQUENCE [LARGE SCALE GENOMIC DNA]</scope>
    <source>
        <strain evidence="2 3">HSW-8</strain>
    </source>
</reference>
<evidence type="ECO:0000313" key="2">
    <source>
        <dbReference type="EMBL" id="MES0873377.1"/>
    </source>
</evidence>
<evidence type="ECO:0000313" key="3">
    <source>
        <dbReference type="Proteomes" id="UP001465331"/>
    </source>
</evidence>
<comment type="caution">
    <text evidence="2">The sequence shown here is derived from an EMBL/GenBank/DDBJ whole genome shotgun (WGS) entry which is preliminary data.</text>
</comment>
<dbReference type="RefSeq" id="WP_352887975.1">
    <property type="nucleotide sequence ID" value="NZ_JBEPIJ010000004.1"/>
</dbReference>
<protein>
    <submittedName>
        <fullName evidence="2">YezD family protein</fullName>
    </submittedName>
</protein>
<gene>
    <name evidence="2" type="ORF">ABSH63_05040</name>
</gene>
<feature type="region of interest" description="Disordered" evidence="1">
    <location>
        <begin position="46"/>
        <end position="65"/>
    </location>
</feature>
<proteinExistence type="predicted"/>
<evidence type="ECO:0000256" key="1">
    <source>
        <dbReference type="SAM" id="MobiDB-lite"/>
    </source>
</evidence>